<feature type="region of interest" description="Disordered" evidence="1">
    <location>
        <begin position="300"/>
        <end position="319"/>
    </location>
</feature>
<gene>
    <name evidence="2" type="ORF">GRH90_16300</name>
</gene>
<protein>
    <recommendedName>
        <fullName evidence="4">ParB/Sulfiredoxin domain-containing protein</fullName>
    </recommendedName>
</protein>
<dbReference type="AlphaFoldDB" id="A0A845SGT7"/>
<dbReference type="Proteomes" id="UP000461443">
    <property type="component" value="Unassembled WGS sequence"/>
</dbReference>
<evidence type="ECO:0008006" key="4">
    <source>
        <dbReference type="Google" id="ProtNLM"/>
    </source>
</evidence>
<keyword evidence="3" id="KW-1185">Reference proteome</keyword>
<evidence type="ECO:0000256" key="1">
    <source>
        <dbReference type="SAM" id="MobiDB-lite"/>
    </source>
</evidence>
<organism evidence="2 3">
    <name type="scientific">Acerihabitans arboris</name>
    <dbReference type="NCBI Taxonomy" id="2691583"/>
    <lineage>
        <taxon>Bacteria</taxon>
        <taxon>Pseudomonadati</taxon>
        <taxon>Pseudomonadota</taxon>
        <taxon>Gammaproteobacteria</taxon>
        <taxon>Enterobacterales</taxon>
        <taxon>Pectobacteriaceae</taxon>
        <taxon>Acerihabitans</taxon>
    </lineage>
</organism>
<feature type="region of interest" description="Disordered" evidence="1">
    <location>
        <begin position="351"/>
        <end position="387"/>
    </location>
</feature>
<name>A0A845SGT7_9GAMM</name>
<proteinExistence type="predicted"/>
<evidence type="ECO:0000313" key="2">
    <source>
        <dbReference type="EMBL" id="NDL64303.1"/>
    </source>
</evidence>
<dbReference type="InterPro" id="IPR036086">
    <property type="entry name" value="ParB/Sulfiredoxin_sf"/>
</dbReference>
<evidence type="ECO:0000313" key="3">
    <source>
        <dbReference type="Proteomes" id="UP000461443"/>
    </source>
</evidence>
<reference evidence="2 3" key="2">
    <citation type="submission" date="2020-02" db="EMBL/GenBank/DDBJ databases">
        <title>The new genus of Enterobacteriales.</title>
        <authorList>
            <person name="Kim I.S."/>
        </authorList>
    </citation>
    <scope>NUCLEOTIDE SEQUENCE [LARGE SCALE GENOMIC DNA]</scope>
    <source>
        <strain evidence="2 3">SAP-6</strain>
    </source>
</reference>
<dbReference type="EMBL" id="WUBS01000011">
    <property type="protein sequence ID" value="NDL64303.1"/>
    <property type="molecule type" value="Genomic_DNA"/>
</dbReference>
<comment type="caution">
    <text evidence="2">The sequence shown here is derived from an EMBL/GenBank/DDBJ whole genome shotgun (WGS) entry which is preliminary data.</text>
</comment>
<reference evidence="2 3" key="1">
    <citation type="submission" date="2019-12" db="EMBL/GenBank/DDBJ databases">
        <authorList>
            <person name="Lee S.D."/>
        </authorList>
    </citation>
    <scope>NUCLEOTIDE SEQUENCE [LARGE SCALE GENOMIC DNA]</scope>
    <source>
        <strain evidence="2 3">SAP-6</strain>
    </source>
</reference>
<dbReference type="RefSeq" id="WP_162367015.1">
    <property type="nucleotide sequence ID" value="NZ_WUBS01000011.1"/>
</dbReference>
<dbReference type="InterPro" id="IPR022304">
    <property type="entry name" value="ICE_PFGI_1_ParB"/>
</dbReference>
<sequence length="578" mass="63685">MNMKKAPDLSEALLMRGKKPMQSADPSGLAVLPLSEIAMVLTLDQLRPNPDNPRTSRNSRYEDIKASIRTRGLDSIPKVTRDPDGDDVYIFSDGGNTRYQILCELWQETGENRFYRVHTIFKPWPGRLQCVIGHLAENEVRGDLAYIEKALGIHKARGIWEEQLNRSVSLREFSELLNNKGYPIHASSISRMEDTLKFLYPYLPDLLQSGLSRAQVMPLLALRSAAEKTWSQHYIAVESSMTFDEVFKAACLTFNSPDVYSLEMFRDELIGALLNALPHPSLNYDRWLIELDPKEQQRRELYGEPLPPPPMPAPATEAPPVVPPGPVPTHIPPHRDGTVPVTGLRAGALTGQSMKPEPACDTPSTSHVPSMPSGIGRPSLSDGDDSRIYPRTESQPDLYGGPAVLSGEIGSTENLSGMNLFSALGESADEDPVRVSSVAFAATGLEPVNDIWHIPALQDDIEHLQDMAYRLAFELAEAMGDKNGICEDKHPGAAGYAASSGSIDAFVLFLNGMAGHVSNTPFNMFAFCLNFFGSAAKNDTPVLADVHVVKMMRLFRVLRRLRELQREGAKGGPNDEDI</sequence>
<accession>A0A845SGT7</accession>
<dbReference type="SUPFAM" id="SSF110849">
    <property type="entry name" value="ParB/Sulfiredoxin"/>
    <property type="match status" value="1"/>
</dbReference>
<dbReference type="NCBIfam" id="TIGR03764">
    <property type="entry name" value="ICE_PFGI_1_parB"/>
    <property type="match status" value="1"/>
</dbReference>